<feature type="compositionally biased region" description="Basic and acidic residues" evidence="1">
    <location>
        <begin position="98"/>
        <end position="108"/>
    </location>
</feature>
<sequence length="460" mass="53645">MKIPRRDLGLSPPRLFPQLTASIERQRLRFLASMSPPRNVFTNFPSPRLLQSTPNLGVQDQNTQDEDEDLGPFETEVLSDDEGYMSNEEVPVSTSARRFKETLREPKPPRVKQHSHAKSRSGEMDTSFVLSKLTPECLSRDHRQFCCTKTCVWNLGIKTLCHERKLYFRLTRFERTVYLDILITKFKGGRVTYRLSQNIFVCRKAFKLIFSVGNNRLQRMWVEDKHPAAMNTVVKQPSAQAFILLQWLDSFFLSHCEKQPGDGEYHLPYNFTKKEVYDHYKTDMSQMQSVLQYSSFKRYWRKYYPLVPIPTTNKFSVCDFCELYKSKRDKAVTKLEKDEAIEALQLHMKQQAEERAAAGRRRWKALDTPKDYAYIQIDGMDQKKTTLPHFSKQPKFVDGAALVGVHLVGTMVFHCKMQTRAFLTYNNIKSDSNLTITILHKILLEWEGPLPPTMYYSICN</sequence>
<name>A0ABD3GFE2_9MARC</name>
<proteinExistence type="predicted"/>
<dbReference type="PANTHER" id="PTHR33153">
    <property type="entry name" value="MYND-TYPE DOMAIN-CONTAINING PROTEIN"/>
    <property type="match status" value="1"/>
</dbReference>
<reference evidence="3 4" key="1">
    <citation type="submission" date="2024-09" db="EMBL/GenBank/DDBJ databases">
        <title>Chromosome-scale assembly of Riccia sorocarpa.</title>
        <authorList>
            <person name="Paukszto L."/>
        </authorList>
    </citation>
    <scope>NUCLEOTIDE SEQUENCE [LARGE SCALE GENOMIC DNA]</scope>
    <source>
        <strain evidence="3">LP-2024</strain>
        <tissue evidence="3">Aerial parts of the thallus</tissue>
    </source>
</reference>
<feature type="compositionally biased region" description="Basic residues" evidence="1">
    <location>
        <begin position="109"/>
        <end position="119"/>
    </location>
</feature>
<protein>
    <recommendedName>
        <fullName evidence="2">DUF7869 domain-containing protein</fullName>
    </recommendedName>
</protein>
<dbReference type="Pfam" id="PF25273">
    <property type="entry name" value="DUF7869"/>
    <property type="match status" value="1"/>
</dbReference>
<dbReference type="Proteomes" id="UP001633002">
    <property type="component" value="Unassembled WGS sequence"/>
</dbReference>
<feature type="domain" description="DUF7869" evidence="2">
    <location>
        <begin position="399"/>
        <end position="455"/>
    </location>
</feature>
<accession>A0ABD3GFE2</accession>
<evidence type="ECO:0000256" key="1">
    <source>
        <dbReference type="SAM" id="MobiDB-lite"/>
    </source>
</evidence>
<dbReference type="PANTHER" id="PTHR33153:SF3">
    <property type="entry name" value="TRAFFICKING PROTEIN PARTICLE COMPLEX SUBUNIT 11 DOMAIN-CONTAINING PROTEIN"/>
    <property type="match status" value="1"/>
</dbReference>
<organism evidence="3 4">
    <name type="scientific">Riccia sorocarpa</name>
    <dbReference type="NCBI Taxonomy" id="122646"/>
    <lineage>
        <taxon>Eukaryota</taxon>
        <taxon>Viridiplantae</taxon>
        <taxon>Streptophyta</taxon>
        <taxon>Embryophyta</taxon>
        <taxon>Marchantiophyta</taxon>
        <taxon>Marchantiopsida</taxon>
        <taxon>Marchantiidae</taxon>
        <taxon>Marchantiales</taxon>
        <taxon>Ricciaceae</taxon>
        <taxon>Riccia</taxon>
    </lineage>
</organism>
<feature type="region of interest" description="Disordered" evidence="1">
    <location>
        <begin position="89"/>
        <end position="120"/>
    </location>
</feature>
<comment type="caution">
    <text evidence="3">The sequence shown here is derived from an EMBL/GenBank/DDBJ whole genome shotgun (WGS) entry which is preliminary data.</text>
</comment>
<evidence type="ECO:0000313" key="4">
    <source>
        <dbReference type="Proteomes" id="UP001633002"/>
    </source>
</evidence>
<keyword evidence="4" id="KW-1185">Reference proteome</keyword>
<gene>
    <name evidence="3" type="ORF">R1sor_026412</name>
</gene>
<dbReference type="EMBL" id="JBJQOH010000008">
    <property type="protein sequence ID" value="KAL3676464.1"/>
    <property type="molecule type" value="Genomic_DNA"/>
</dbReference>
<feature type="compositionally biased region" description="Polar residues" evidence="1">
    <location>
        <begin position="43"/>
        <end position="62"/>
    </location>
</feature>
<feature type="region of interest" description="Disordered" evidence="1">
    <location>
        <begin position="43"/>
        <end position="71"/>
    </location>
</feature>
<evidence type="ECO:0000259" key="2">
    <source>
        <dbReference type="Pfam" id="PF25273"/>
    </source>
</evidence>
<dbReference type="AlphaFoldDB" id="A0ABD3GFE2"/>
<evidence type="ECO:0000313" key="3">
    <source>
        <dbReference type="EMBL" id="KAL3676464.1"/>
    </source>
</evidence>
<dbReference type="InterPro" id="IPR057191">
    <property type="entry name" value="DUF7869"/>
</dbReference>